<dbReference type="PROSITE" id="PS50006">
    <property type="entry name" value="FHA_DOMAIN"/>
    <property type="match status" value="1"/>
</dbReference>
<keyword evidence="2 4" id="KW-0547">Nucleotide-binding</keyword>
<organism evidence="7 8">
    <name type="scientific">Jatrophihabitans cynanchi</name>
    <dbReference type="NCBI Taxonomy" id="2944128"/>
    <lineage>
        <taxon>Bacteria</taxon>
        <taxon>Bacillati</taxon>
        <taxon>Actinomycetota</taxon>
        <taxon>Actinomycetes</taxon>
        <taxon>Jatrophihabitantales</taxon>
        <taxon>Jatrophihabitantaceae</taxon>
        <taxon>Jatrophihabitans</taxon>
    </lineage>
</organism>
<feature type="domain" description="FHA" evidence="5">
    <location>
        <begin position="70"/>
        <end position="119"/>
    </location>
</feature>
<feature type="domain" description="FtsK" evidence="6">
    <location>
        <begin position="871"/>
        <end position="1042"/>
    </location>
</feature>
<dbReference type="SMART" id="SM00240">
    <property type="entry name" value="FHA"/>
    <property type="match status" value="1"/>
</dbReference>
<evidence type="ECO:0000256" key="1">
    <source>
        <dbReference type="ARBA" id="ARBA00022553"/>
    </source>
</evidence>
<dbReference type="Proteomes" id="UP001164693">
    <property type="component" value="Chromosome"/>
</dbReference>
<feature type="binding site" evidence="4">
    <location>
        <begin position="888"/>
        <end position="895"/>
    </location>
    <ligand>
        <name>ATP</name>
        <dbReference type="ChEBI" id="CHEBI:30616"/>
    </ligand>
</feature>
<feature type="domain" description="FtsK" evidence="6">
    <location>
        <begin position="556"/>
        <end position="744"/>
    </location>
</feature>
<dbReference type="Pfam" id="PF16697">
    <property type="entry name" value="Yop-YscD_cpl"/>
    <property type="match status" value="1"/>
</dbReference>
<evidence type="ECO:0000256" key="3">
    <source>
        <dbReference type="ARBA" id="ARBA00022840"/>
    </source>
</evidence>
<keyword evidence="1" id="KW-0597">Phosphoprotein</keyword>
<proteinExistence type="predicted"/>
<evidence type="ECO:0000313" key="8">
    <source>
        <dbReference type="Proteomes" id="UP001164693"/>
    </source>
</evidence>
<dbReference type="SMART" id="SM00382">
    <property type="entry name" value="AAA"/>
    <property type="match status" value="3"/>
</dbReference>
<dbReference type="InterPro" id="IPR000253">
    <property type="entry name" value="FHA_dom"/>
</dbReference>
<dbReference type="EMBL" id="CP097463">
    <property type="protein sequence ID" value="WAX56143.1"/>
    <property type="molecule type" value="Genomic_DNA"/>
</dbReference>
<keyword evidence="3 4" id="KW-0067">ATP-binding</keyword>
<evidence type="ECO:0000256" key="4">
    <source>
        <dbReference type="PROSITE-ProRule" id="PRU00289"/>
    </source>
</evidence>
<reference evidence="7" key="1">
    <citation type="submission" date="2022-05" db="EMBL/GenBank/DDBJ databases">
        <title>Jatrophihabitans sp. SB3-54 whole genome sequence.</title>
        <authorList>
            <person name="Suh M.K."/>
            <person name="Eom M.K."/>
            <person name="Kim J.S."/>
            <person name="Kim H.S."/>
            <person name="Do H.E."/>
            <person name="Shin Y.K."/>
            <person name="Lee J.-S."/>
        </authorList>
    </citation>
    <scope>NUCLEOTIDE SEQUENCE</scope>
    <source>
        <strain evidence="7">SB3-54</strain>
    </source>
</reference>
<evidence type="ECO:0000256" key="2">
    <source>
        <dbReference type="ARBA" id="ARBA00022741"/>
    </source>
</evidence>
<protein>
    <submittedName>
        <fullName evidence="7">FtsK/SpoIIIE domain-containing protein</fullName>
    </submittedName>
</protein>
<dbReference type="PROSITE" id="PS50901">
    <property type="entry name" value="FTSK"/>
    <property type="match status" value="2"/>
</dbReference>
<dbReference type="CDD" id="cd01127">
    <property type="entry name" value="TrwB_TraG_TraD_VirD4"/>
    <property type="match status" value="1"/>
</dbReference>
<name>A0ABY7JWX5_9ACTN</name>
<evidence type="ECO:0000259" key="5">
    <source>
        <dbReference type="PROSITE" id="PS50006"/>
    </source>
</evidence>
<dbReference type="InterPro" id="IPR032030">
    <property type="entry name" value="YscD_cytoplasmic_dom"/>
</dbReference>
<dbReference type="RefSeq" id="WP_269442672.1">
    <property type="nucleotide sequence ID" value="NZ_CP097463.1"/>
</dbReference>
<accession>A0ABY7JWX5</accession>
<keyword evidence="8" id="KW-1185">Reference proteome</keyword>
<evidence type="ECO:0000313" key="7">
    <source>
        <dbReference type="EMBL" id="WAX56143.1"/>
    </source>
</evidence>
<dbReference type="InterPro" id="IPR050206">
    <property type="entry name" value="FtsK/SpoIIIE/SftA"/>
</dbReference>
<dbReference type="SUPFAM" id="SSF52540">
    <property type="entry name" value="P-loop containing nucleoside triphosphate hydrolases"/>
    <property type="match status" value="3"/>
</dbReference>
<dbReference type="InterPro" id="IPR003593">
    <property type="entry name" value="AAA+_ATPase"/>
</dbReference>
<dbReference type="PANTHER" id="PTHR22683">
    <property type="entry name" value="SPORULATION PROTEIN RELATED"/>
    <property type="match status" value="1"/>
</dbReference>
<sequence length="1322" mass="136373">MRIDVTIRDRDGTEHDAAIPAGACSGARTGAVVSGGLVVPPAPVVTGQYRLEVVGGPDAGRAIALGPGPARIGRHRDSTLVLADPDVSRRHAEVWVGTAGPQVRELGSANGSWIEGEPVTGRPVALAPGRYLRLGDTVLCVRRGTDRPALTRDAPDGAVLLNRPPVPAARAPEVEITLPAPPCEPAPQHLPWLAALIPAAAGAGLALAFHSIQFLLFTALSPVALLATALGDRWHRRRTRRKNLATHRQGTGEAVRRLAAALDAETTTRRARDPDPAAVLAIATLPGARLWARPGEDAVRLRVGLGRQEAHTRVRDGPVTRPAGTVELVPIVIGLSDGPIGIAAPAPIAAGIARCLVGQLCAHHPPAQLRLALLLSPASEPGWRWARWLPHLGGRVATAPGEHAALVAELARAAAQPGRLVLVVDRHGVLADTPGLPDLLAAGTTSALCVDEREAALPAVCTSVLAATGESGNRAVLRTGVTRCEVIADRVGPDWADRLARALAPLRDSGSRPDAAVPERCRLLPLLGEELDRDRCVTRWAADTGGLDTVLGLGAAGPCVVDLARDGPHALVAGTTGSGKSEVLRALVAGLAIRHSPDAVTFVLIDYKGGAAFAECARLPHTVGVVTDLDPHLARRALRSLTAELTRRERLLAAVAARDLEEYRAAGAAAPLPRLVIVVDEFAELAGELAEFVTGLVGIARRGRSLGVHLVLATQRPGGSISAEIRTNTALRICLRVSDPGESRDVIGTDDAAAITPRTPGRAYLQLAGGAPVPVQVAHLGGDPYAGVPSVPLDHWRRPAPAPAHADDSGGNDLPAVVAALRAAAMRAGIAEPHAPWLPPLPERVKAADLTGGTETQVPLGLLDLPTQQCRRALFADLSAPQSLLIAGAPRTGRTSALLTLAVGAAAQLPPDRLQLYAIDFAGGGLGALGMLPHTGSLVGPDATTAALLVRRLRTEAGRRREAPGPPPPVLLLLDGWEEFSAAVDELDAGGTTDALLELLRAGPSAGFSTAIAGGPGTFAPRLAGQVGVRLLLPLSDRNDAALAGVAPAQLPTRACPGRAVRVGDAAELQLAHLGAAPTEAEQQRAIARARTRWRDSPRATGAVRVRPLPPQVELDALPARAGRVLLGVGGDAAAPVAVDLFAGQARLLVAGPPRSGRSTVLRLLLLQLLALDVPMLVAAPARSPLTALAIERDVPVLRPGEQPPDRPAPRAVLVDDSAAFLDAAAGEALTTLVRDGPAGLAAVAAGDSSELAITFRGVGAEVRRSRCAVLLAPGPADGELAGVRLPRRRGDAPPGRGVLVGDPAWGPGFGAGPIPIQVALP</sequence>
<evidence type="ECO:0000259" key="6">
    <source>
        <dbReference type="PROSITE" id="PS50901"/>
    </source>
</evidence>
<dbReference type="InterPro" id="IPR008984">
    <property type="entry name" value="SMAD_FHA_dom_sf"/>
</dbReference>
<feature type="binding site" evidence="4">
    <location>
        <begin position="574"/>
        <end position="581"/>
    </location>
    <ligand>
        <name>ATP</name>
        <dbReference type="ChEBI" id="CHEBI:30616"/>
    </ligand>
</feature>
<dbReference type="InterPro" id="IPR027417">
    <property type="entry name" value="P-loop_NTPase"/>
</dbReference>
<gene>
    <name evidence="7" type="ORF">M6B22_16595</name>
</gene>
<dbReference type="SUPFAM" id="SSF49879">
    <property type="entry name" value="SMAD/FHA domain"/>
    <property type="match status" value="1"/>
</dbReference>
<dbReference type="Gene3D" id="2.60.200.20">
    <property type="match status" value="1"/>
</dbReference>
<dbReference type="CDD" id="cd00060">
    <property type="entry name" value="FHA"/>
    <property type="match status" value="1"/>
</dbReference>
<dbReference type="Pfam" id="PF01580">
    <property type="entry name" value="FtsK_SpoIIIE"/>
    <property type="match status" value="2"/>
</dbReference>
<dbReference type="Gene3D" id="3.40.50.300">
    <property type="entry name" value="P-loop containing nucleotide triphosphate hydrolases"/>
    <property type="match status" value="3"/>
</dbReference>
<dbReference type="PANTHER" id="PTHR22683:SF1">
    <property type="entry name" value="TYPE VII SECRETION SYSTEM PROTEIN ESSC"/>
    <property type="match status" value="1"/>
</dbReference>
<dbReference type="InterPro" id="IPR002543">
    <property type="entry name" value="FtsK_dom"/>
</dbReference>